<comment type="caution">
    <text evidence="2">The sequence shown here is derived from an EMBL/GenBank/DDBJ whole genome shotgun (WGS) entry which is preliminary data.</text>
</comment>
<proteinExistence type="predicted"/>
<dbReference type="RefSeq" id="WP_262993744.1">
    <property type="nucleotide sequence ID" value="NZ_JAOTJC010000007.1"/>
</dbReference>
<accession>A0ABT2VRC3</accession>
<reference evidence="3" key="1">
    <citation type="submission" date="2023-07" db="EMBL/GenBank/DDBJ databases">
        <title>Study on multiphase classification of strain Alteromonas salexigens isolated from the Yellow Sea.</title>
        <authorList>
            <person name="Sun L."/>
        </authorList>
    </citation>
    <scope>NUCLEOTIDE SEQUENCE [LARGE SCALE GENOMIC DNA]</scope>
    <source>
        <strain evidence="3">ASW11-19</strain>
    </source>
</reference>
<dbReference type="Proteomes" id="UP001209257">
    <property type="component" value="Unassembled WGS sequence"/>
</dbReference>
<dbReference type="InterPro" id="IPR041519">
    <property type="entry name" value="HEPN_RiboL-PSP"/>
</dbReference>
<dbReference type="Pfam" id="PF18735">
    <property type="entry name" value="HEPN_RiboL-PSP"/>
    <property type="match status" value="1"/>
</dbReference>
<evidence type="ECO:0000313" key="3">
    <source>
        <dbReference type="Proteomes" id="UP001209257"/>
    </source>
</evidence>
<evidence type="ECO:0000313" key="2">
    <source>
        <dbReference type="EMBL" id="MCU7554786.1"/>
    </source>
</evidence>
<gene>
    <name evidence="2" type="ORF">OCL06_09255</name>
</gene>
<dbReference type="EMBL" id="JAOTJC010000007">
    <property type="protein sequence ID" value="MCU7554786.1"/>
    <property type="molecule type" value="Genomic_DNA"/>
</dbReference>
<feature type="domain" description="RiboL-PSP-HEPN" evidence="1">
    <location>
        <begin position="10"/>
        <end position="193"/>
    </location>
</feature>
<name>A0ABT2VRC3_9ALTE</name>
<evidence type="ECO:0000259" key="1">
    <source>
        <dbReference type="Pfam" id="PF18735"/>
    </source>
</evidence>
<keyword evidence="3" id="KW-1185">Reference proteome</keyword>
<protein>
    <submittedName>
        <fullName evidence="2">HEPN domain-containing protein</fullName>
    </submittedName>
</protein>
<sequence>MLANFRNTLKDTEHLIELYRHCKDGQQLPGDYSDLLRMSLVFSMSALDKLIHDVIVHEMVEIYIGRRVPTPKYLSERLSFDEHQQLTGETEEPKEILFEKIVRNKFAHISFMDPKKLADGLAMVWNENDRWAAIASEMMLERQMAARELRNIFKRRNAIVHEADIEISSNTKLPLSTEDAHRSSQYIKILGETIHSLVVTGDN</sequence>
<organism evidence="2 3">
    <name type="scientific">Alteromonas salexigens</name>
    <dbReference type="NCBI Taxonomy" id="2982530"/>
    <lineage>
        <taxon>Bacteria</taxon>
        <taxon>Pseudomonadati</taxon>
        <taxon>Pseudomonadota</taxon>
        <taxon>Gammaproteobacteria</taxon>
        <taxon>Alteromonadales</taxon>
        <taxon>Alteromonadaceae</taxon>
        <taxon>Alteromonas/Salinimonas group</taxon>
        <taxon>Alteromonas</taxon>
    </lineage>
</organism>